<dbReference type="SUPFAM" id="SSF46689">
    <property type="entry name" value="Homeodomain-like"/>
    <property type="match status" value="1"/>
</dbReference>
<dbReference type="PROSITE" id="PS51464">
    <property type="entry name" value="SIS"/>
    <property type="match status" value="1"/>
</dbReference>
<dbReference type="Pfam" id="PF01380">
    <property type="entry name" value="SIS"/>
    <property type="match status" value="1"/>
</dbReference>
<evidence type="ECO:0000256" key="2">
    <source>
        <dbReference type="ARBA" id="ARBA00023125"/>
    </source>
</evidence>
<evidence type="ECO:0000256" key="1">
    <source>
        <dbReference type="ARBA" id="ARBA00023015"/>
    </source>
</evidence>
<dbReference type="PANTHER" id="PTHR30514:SF1">
    <property type="entry name" value="HTH-TYPE TRANSCRIPTIONAL REGULATOR HEXR-RELATED"/>
    <property type="match status" value="1"/>
</dbReference>
<dbReference type="Proteomes" id="UP000031890">
    <property type="component" value="Chromosome"/>
</dbReference>
<dbReference type="InterPro" id="IPR035472">
    <property type="entry name" value="RpiR-like_SIS"/>
</dbReference>
<dbReference type="SUPFAM" id="SSF53697">
    <property type="entry name" value="SIS domain"/>
    <property type="match status" value="1"/>
</dbReference>
<dbReference type="InterPro" id="IPR000281">
    <property type="entry name" value="HTH_RpiR"/>
</dbReference>
<dbReference type="GO" id="GO:0097367">
    <property type="term" value="F:carbohydrate derivative binding"/>
    <property type="evidence" value="ECO:0007669"/>
    <property type="project" value="InterPro"/>
</dbReference>
<dbReference type="STRING" id="161899.CSING_05225"/>
<dbReference type="Gene3D" id="3.40.50.10490">
    <property type="entry name" value="Glucose-6-phosphate isomerase like protein, domain 1"/>
    <property type="match status" value="1"/>
</dbReference>
<evidence type="ECO:0000313" key="6">
    <source>
        <dbReference type="EMBL" id="AJI78584.1"/>
    </source>
</evidence>
<protein>
    <submittedName>
        <fullName evidence="6">Transcriptional regulator, RpiR family</fullName>
    </submittedName>
</protein>
<name>A0A0B6F097_9CORY</name>
<dbReference type="EMBL" id="CP010827">
    <property type="protein sequence ID" value="AJI78584.1"/>
    <property type="molecule type" value="Genomic_DNA"/>
</dbReference>
<reference evidence="6 7" key="1">
    <citation type="journal article" date="2015" name="Genome Announc.">
        <title>Complete Genome Sequence and Annotation of Corynebacterium singulare DSM 44357, Isolated from a Human Semen Specimen.</title>
        <authorList>
            <person name="Merten M."/>
            <person name="Brinkrolf K."/>
            <person name="Albersmeier A."/>
            <person name="Kutter Y."/>
            <person name="Ruckert C."/>
            <person name="Tauch A."/>
        </authorList>
    </citation>
    <scope>NUCLEOTIDE SEQUENCE [LARGE SCALE GENOMIC DNA]</scope>
    <source>
        <strain evidence="6">IBS B52218</strain>
    </source>
</reference>
<keyword evidence="3" id="KW-0804">Transcription</keyword>
<evidence type="ECO:0000259" key="4">
    <source>
        <dbReference type="PROSITE" id="PS51071"/>
    </source>
</evidence>
<dbReference type="PROSITE" id="PS51071">
    <property type="entry name" value="HTH_RPIR"/>
    <property type="match status" value="1"/>
</dbReference>
<gene>
    <name evidence="6" type="ORF">CSING_05225</name>
</gene>
<sequence>MTDTAPPSAHITTRMPSLQPIEQRVAQAILEDMDFVLHATADQLAAKVGTSRTSVIRTAQALGYDGYQQLRVALTQEIAQRPRQLPGVDSTYVGRMSAEIASFSNYLHGLTTLLNEKELTATVESLVGAKRVLIVGNGLSAPLAQTMALRLTSIGRPAEFVGEATGQHIAATQLDSECVCLVVSGSGSTTLTLKAATAAHASGAAIIALTSFTSSPLADLATYTLVIPSPDGTFRAELADASRVAFLLVLEALVTLVDSHLDDSAARRAVLTVLQSAMEN</sequence>
<feature type="domain" description="SIS" evidence="5">
    <location>
        <begin position="122"/>
        <end position="263"/>
    </location>
</feature>
<dbReference type="InterPro" id="IPR001347">
    <property type="entry name" value="SIS_dom"/>
</dbReference>
<feature type="domain" description="HTH rpiR-type" evidence="4">
    <location>
        <begin position="5"/>
        <end position="81"/>
    </location>
</feature>
<dbReference type="AlphaFoldDB" id="A0A0B6F097"/>
<dbReference type="CDD" id="cd05013">
    <property type="entry name" value="SIS_RpiR"/>
    <property type="match status" value="1"/>
</dbReference>
<dbReference type="InterPro" id="IPR047640">
    <property type="entry name" value="RpiR-like"/>
</dbReference>
<dbReference type="Pfam" id="PF01418">
    <property type="entry name" value="HTH_6"/>
    <property type="match status" value="1"/>
</dbReference>
<organism evidence="6 7">
    <name type="scientific">Corynebacterium singulare</name>
    <dbReference type="NCBI Taxonomy" id="161899"/>
    <lineage>
        <taxon>Bacteria</taxon>
        <taxon>Bacillati</taxon>
        <taxon>Actinomycetota</taxon>
        <taxon>Actinomycetes</taxon>
        <taxon>Mycobacteriales</taxon>
        <taxon>Corynebacteriaceae</taxon>
        <taxon>Corynebacterium</taxon>
    </lineage>
</organism>
<dbReference type="KEGG" id="csx:CSING_05225"/>
<dbReference type="InterPro" id="IPR046348">
    <property type="entry name" value="SIS_dom_sf"/>
</dbReference>
<dbReference type="Gene3D" id="1.10.10.10">
    <property type="entry name" value="Winged helix-like DNA-binding domain superfamily/Winged helix DNA-binding domain"/>
    <property type="match status" value="1"/>
</dbReference>
<keyword evidence="1" id="KW-0805">Transcription regulation</keyword>
<dbReference type="InterPro" id="IPR036388">
    <property type="entry name" value="WH-like_DNA-bd_sf"/>
</dbReference>
<dbReference type="InterPro" id="IPR009057">
    <property type="entry name" value="Homeodomain-like_sf"/>
</dbReference>
<dbReference type="GO" id="GO:0003700">
    <property type="term" value="F:DNA-binding transcription factor activity"/>
    <property type="evidence" value="ECO:0007669"/>
    <property type="project" value="InterPro"/>
</dbReference>
<proteinExistence type="predicted"/>
<evidence type="ECO:0000256" key="3">
    <source>
        <dbReference type="ARBA" id="ARBA00023163"/>
    </source>
</evidence>
<dbReference type="GO" id="GO:0003677">
    <property type="term" value="F:DNA binding"/>
    <property type="evidence" value="ECO:0007669"/>
    <property type="project" value="UniProtKB-KW"/>
</dbReference>
<dbReference type="GO" id="GO:1901135">
    <property type="term" value="P:carbohydrate derivative metabolic process"/>
    <property type="evidence" value="ECO:0007669"/>
    <property type="project" value="InterPro"/>
</dbReference>
<evidence type="ECO:0000259" key="5">
    <source>
        <dbReference type="PROSITE" id="PS51464"/>
    </source>
</evidence>
<evidence type="ECO:0000313" key="7">
    <source>
        <dbReference type="Proteomes" id="UP000031890"/>
    </source>
</evidence>
<dbReference type="PANTHER" id="PTHR30514">
    <property type="entry name" value="GLUCOKINASE"/>
    <property type="match status" value="1"/>
</dbReference>
<dbReference type="HOGENOM" id="CLU_055769_0_0_11"/>
<keyword evidence="2" id="KW-0238">DNA-binding</keyword>
<accession>A0A0B6F097</accession>